<name>A0A5C3LNH9_9AGAR</name>
<evidence type="ECO:0000313" key="3">
    <source>
        <dbReference type="Proteomes" id="UP000308652"/>
    </source>
</evidence>
<feature type="region of interest" description="Disordered" evidence="1">
    <location>
        <begin position="203"/>
        <end position="228"/>
    </location>
</feature>
<evidence type="ECO:0000313" key="2">
    <source>
        <dbReference type="EMBL" id="TFK33526.1"/>
    </source>
</evidence>
<dbReference type="OrthoDB" id="3234974at2759"/>
<evidence type="ECO:0000256" key="1">
    <source>
        <dbReference type="SAM" id="MobiDB-lite"/>
    </source>
</evidence>
<accession>A0A5C3LNH9</accession>
<dbReference type="AlphaFoldDB" id="A0A5C3LNH9"/>
<proteinExistence type="predicted"/>
<reference evidence="2 3" key="1">
    <citation type="journal article" date="2019" name="Nat. Ecol. Evol.">
        <title>Megaphylogeny resolves global patterns of mushroom evolution.</title>
        <authorList>
            <person name="Varga T."/>
            <person name="Krizsan K."/>
            <person name="Foldi C."/>
            <person name="Dima B."/>
            <person name="Sanchez-Garcia M."/>
            <person name="Sanchez-Ramirez S."/>
            <person name="Szollosi G.J."/>
            <person name="Szarkandi J.G."/>
            <person name="Papp V."/>
            <person name="Albert L."/>
            <person name="Andreopoulos W."/>
            <person name="Angelini C."/>
            <person name="Antonin V."/>
            <person name="Barry K.W."/>
            <person name="Bougher N.L."/>
            <person name="Buchanan P."/>
            <person name="Buyck B."/>
            <person name="Bense V."/>
            <person name="Catcheside P."/>
            <person name="Chovatia M."/>
            <person name="Cooper J."/>
            <person name="Damon W."/>
            <person name="Desjardin D."/>
            <person name="Finy P."/>
            <person name="Geml J."/>
            <person name="Haridas S."/>
            <person name="Hughes K."/>
            <person name="Justo A."/>
            <person name="Karasinski D."/>
            <person name="Kautmanova I."/>
            <person name="Kiss B."/>
            <person name="Kocsube S."/>
            <person name="Kotiranta H."/>
            <person name="LaButti K.M."/>
            <person name="Lechner B.E."/>
            <person name="Liimatainen K."/>
            <person name="Lipzen A."/>
            <person name="Lukacs Z."/>
            <person name="Mihaltcheva S."/>
            <person name="Morgado L.N."/>
            <person name="Niskanen T."/>
            <person name="Noordeloos M.E."/>
            <person name="Ohm R.A."/>
            <person name="Ortiz-Santana B."/>
            <person name="Ovrebo C."/>
            <person name="Racz N."/>
            <person name="Riley R."/>
            <person name="Savchenko A."/>
            <person name="Shiryaev A."/>
            <person name="Soop K."/>
            <person name="Spirin V."/>
            <person name="Szebenyi C."/>
            <person name="Tomsovsky M."/>
            <person name="Tulloss R.E."/>
            <person name="Uehling J."/>
            <person name="Grigoriev I.V."/>
            <person name="Vagvolgyi C."/>
            <person name="Papp T."/>
            <person name="Martin F.M."/>
            <person name="Miettinen O."/>
            <person name="Hibbett D.S."/>
            <person name="Nagy L.G."/>
        </authorList>
    </citation>
    <scope>NUCLEOTIDE SEQUENCE [LARGE SCALE GENOMIC DNA]</scope>
    <source>
        <strain evidence="2 3">CBS 166.37</strain>
    </source>
</reference>
<dbReference type="EMBL" id="ML213646">
    <property type="protein sequence ID" value="TFK33526.1"/>
    <property type="molecule type" value="Genomic_DNA"/>
</dbReference>
<dbReference type="Gene3D" id="1.10.10.2360">
    <property type="match status" value="1"/>
</dbReference>
<protein>
    <submittedName>
        <fullName evidence="2">Uncharacterized protein</fullName>
    </submittedName>
</protein>
<organism evidence="2 3">
    <name type="scientific">Crucibulum laeve</name>
    <dbReference type="NCBI Taxonomy" id="68775"/>
    <lineage>
        <taxon>Eukaryota</taxon>
        <taxon>Fungi</taxon>
        <taxon>Dikarya</taxon>
        <taxon>Basidiomycota</taxon>
        <taxon>Agaricomycotina</taxon>
        <taxon>Agaricomycetes</taxon>
        <taxon>Agaricomycetidae</taxon>
        <taxon>Agaricales</taxon>
        <taxon>Agaricineae</taxon>
        <taxon>Nidulariaceae</taxon>
        <taxon>Crucibulum</taxon>
    </lineage>
</organism>
<gene>
    <name evidence="2" type="ORF">BDQ12DRAFT_690963</name>
</gene>
<feature type="compositionally biased region" description="Pro residues" evidence="1">
    <location>
        <begin position="205"/>
        <end position="215"/>
    </location>
</feature>
<dbReference type="Proteomes" id="UP000308652">
    <property type="component" value="Unassembled WGS sequence"/>
</dbReference>
<keyword evidence="3" id="KW-1185">Reference proteome</keyword>
<sequence>MAGAEGLFMSIAIVHGPNSKSFEEVRIDDYIKAYTTTGQPPVPCPQLPEGDAERQALVLPPLFKPYTVASVSGEAPAATHHRIVDPSEIPPAQAFHMTIADGESYQSISCMSGLTGFSHEELRYYAYLKGHKMPPTPVPLYPFDSTATPVAAEAAPPGGKVDILENISAQDLYAKHCPEELRIAYMLAGRELNSEEIIQFKNPLLPSPSDPPAPTNPLITTTTMPPPQTPRPTILTASGLSGTTPFQQPPSAIRTFQF</sequence>